<proteinExistence type="inferred from homology"/>
<dbReference type="SUPFAM" id="SSF53448">
    <property type="entry name" value="Nucleotide-diphospho-sugar transferases"/>
    <property type="match status" value="1"/>
</dbReference>
<evidence type="ECO:0000256" key="6">
    <source>
        <dbReference type="ARBA" id="ARBA00023136"/>
    </source>
</evidence>
<evidence type="ECO:0000256" key="1">
    <source>
        <dbReference type="ARBA" id="ARBA00004323"/>
    </source>
</evidence>
<dbReference type="Proteomes" id="UP001381693">
    <property type="component" value="Unassembled WGS sequence"/>
</dbReference>
<evidence type="ECO:0000256" key="5">
    <source>
        <dbReference type="ARBA" id="ARBA00023034"/>
    </source>
</evidence>
<dbReference type="GO" id="GO:0016758">
    <property type="term" value="F:hexosyltransferase activity"/>
    <property type="evidence" value="ECO:0007669"/>
    <property type="project" value="TreeGrafter"/>
</dbReference>
<protein>
    <recommendedName>
        <fullName evidence="7">Alpha 1,4-glycosyltransferase domain-containing protein</fullName>
    </recommendedName>
</protein>
<dbReference type="Pfam" id="PF04488">
    <property type="entry name" value="Gly_transf_sug"/>
    <property type="match status" value="1"/>
</dbReference>
<evidence type="ECO:0000313" key="8">
    <source>
        <dbReference type="EMBL" id="KAK7076169.1"/>
    </source>
</evidence>
<dbReference type="AlphaFoldDB" id="A0AAN8XB92"/>
<dbReference type="InterPro" id="IPR029044">
    <property type="entry name" value="Nucleotide-diphossugar_trans"/>
</dbReference>
<dbReference type="GO" id="GO:0000139">
    <property type="term" value="C:Golgi membrane"/>
    <property type="evidence" value="ECO:0007669"/>
    <property type="project" value="UniProtKB-SubCell"/>
</dbReference>
<accession>A0AAN8XB92</accession>
<keyword evidence="9" id="KW-1185">Reference proteome</keyword>
<sequence>MQSWHKNRMWMLSEARVPAVVNDASRAMLLKLYGGTYIDLDAITLRPLPNGTNWLSRVDDLLINSAVANFRARHPFLQDITNRIPKAYHPASCCSIGPDLFTQQLAANCPENITIPTSANPDRYEYCQDIIIYPRKFFYPIHYGIGKDKLDSLFRVGEGLGPSFISTTKAYSVHLFHSLSHRRALDMKDDSILVEVAKRNCPRIFSLLLERNRTL</sequence>
<dbReference type="PANTHER" id="PTHR12042">
    <property type="entry name" value="LACTOSYLCERAMIDE 4-ALPHA-GALACTOSYLTRANSFERASE ALPHA- 1,4-GALACTOSYLTRANSFERASE"/>
    <property type="match status" value="1"/>
</dbReference>
<dbReference type="Gene3D" id="3.90.550.20">
    <property type="match status" value="1"/>
</dbReference>
<dbReference type="InterPro" id="IPR007577">
    <property type="entry name" value="GlycoTrfase_DXD_sugar-bd_CS"/>
</dbReference>
<keyword evidence="3" id="KW-0328">Glycosyltransferase</keyword>
<keyword evidence="6" id="KW-0472">Membrane</keyword>
<keyword evidence="4" id="KW-0808">Transferase</keyword>
<evidence type="ECO:0000313" key="9">
    <source>
        <dbReference type="Proteomes" id="UP001381693"/>
    </source>
</evidence>
<dbReference type="InterPro" id="IPR051981">
    <property type="entry name" value="Glycosyltransf_32"/>
</dbReference>
<name>A0AAN8XB92_HALRR</name>
<evidence type="ECO:0000256" key="3">
    <source>
        <dbReference type="ARBA" id="ARBA00022676"/>
    </source>
</evidence>
<feature type="domain" description="Alpha 1,4-glycosyltransferase" evidence="7">
    <location>
        <begin position="70"/>
        <end position="207"/>
    </location>
</feature>
<comment type="similarity">
    <text evidence="2">Belongs to the glycosyltransferase 32 family.</text>
</comment>
<evidence type="ECO:0000256" key="4">
    <source>
        <dbReference type="ARBA" id="ARBA00022679"/>
    </source>
</evidence>
<dbReference type="EMBL" id="JAXCGZ010009801">
    <property type="protein sequence ID" value="KAK7076169.1"/>
    <property type="molecule type" value="Genomic_DNA"/>
</dbReference>
<organism evidence="8 9">
    <name type="scientific">Halocaridina rubra</name>
    <name type="common">Hawaiian red shrimp</name>
    <dbReference type="NCBI Taxonomy" id="373956"/>
    <lineage>
        <taxon>Eukaryota</taxon>
        <taxon>Metazoa</taxon>
        <taxon>Ecdysozoa</taxon>
        <taxon>Arthropoda</taxon>
        <taxon>Crustacea</taxon>
        <taxon>Multicrustacea</taxon>
        <taxon>Malacostraca</taxon>
        <taxon>Eumalacostraca</taxon>
        <taxon>Eucarida</taxon>
        <taxon>Decapoda</taxon>
        <taxon>Pleocyemata</taxon>
        <taxon>Caridea</taxon>
        <taxon>Atyoidea</taxon>
        <taxon>Atyidae</taxon>
        <taxon>Halocaridina</taxon>
    </lineage>
</organism>
<dbReference type="GO" id="GO:0006688">
    <property type="term" value="P:glycosphingolipid biosynthetic process"/>
    <property type="evidence" value="ECO:0007669"/>
    <property type="project" value="TreeGrafter"/>
</dbReference>
<gene>
    <name evidence="8" type="ORF">SK128_010091</name>
</gene>
<dbReference type="InterPro" id="IPR007652">
    <property type="entry name" value="A1-4-GlycosylTfrase_dom"/>
</dbReference>
<comment type="caution">
    <text evidence="8">The sequence shown here is derived from an EMBL/GenBank/DDBJ whole genome shotgun (WGS) entry which is preliminary data.</text>
</comment>
<reference evidence="8 9" key="1">
    <citation type="submission" date="2023-11" db="EMBL/GenBank/DDBJ databases">
        <title>Halocaridina rubra genome assembly.</title>
        <authorList>
            <person name="Smith C."/>
        </authorList>
    </citation>
    <scope>NUCLEOTIDE SEQUENCE [LARGE SCALE GENOMIC DNA]</scope>
    <source>
        <strain evidence="8">EP-1</strain>
        <tissue evidence="8">Whole</tissue>
    </source>
</reference>
<dbReference type="PANTHER" id="PTHR12042:SF21">
    <property type="entry name" value="ALPHA1,4-GALACTOSYLTRANSFERASE 1-RELATED"/>
    <property type="match status" value="1"/>
</dbReference>
<comment type="subcellular location">
    <subcellularLocation>
        <location evidence="1">Golgi apparatus membrane</location>
        <topology evidence="1">Single-pass type II membrane protein</topology>
    </subcellularLocation>
</comment>
<keyword evidence="5" id="KW-0333">Golgi apparatus</keyword>
<evidence type="ECO:0000259" key="7">
    <source>
        <dbReference type="Pfam" id="PF04572"/>
    </source>
</evidence>
<dbReference type="Pfam" id="PF04572">
    <property type="entry name" value="Gb3_synth"/>
    <property type="match status" value="1"/>
</dbReference>
<evidence type="ECO:0000256" key="2">
    <source>
        <dbReference type="ARBA" id="ARBA00009003"/>
    </source>
</evidence>